<dbReference type="RefSeq" id="WP_221381015.1">
    <property type="nucleotide sequence ID" value="NZ_JAMQOL010000023.1"/>
</dbReference>
<keyword evidence="6" id="KW-1185">Reference proteome</keyword>
<dbReference type="InterPro" id="IPR036388">
    <property type="entry name" value="WH-like_DNA-bd_sf"/>
</dbReference>
<dbReference type="PROSITE" id="PS50949">
    <property type="entry name" value="HTH_GNTR"/>
    <property type="match status" value="1"/>
</dbReference>
<dbReference type="PRINTS" id="PR00035">
    <property type="entry name" value="HTHGNTR"/>
</dbReference>
<dbReference type="CDD" id="cd07377">
    <property type="entry name" value="WHTH_GntR"/>
    <property type="match status" value="1"/>
</dbReference>
<name>A0ABT0Y108_9ACTN</name>
<protein>
    <submittedName>
        <fullName evidence="5">Winged helix-turn-helix domain-containing protein</fullName>
    </submittedName>
</protein>
<dbReference type="InterPro" id="IPR036390">
    <property type="entry name" value="WH_DNA-bd_sf"/>
</dbReference>
<keyword evidence="1" id="KW-0805">Transcription regulation</keyword>
<dbReference type="InterPro" id="IPR050679">
    <property type="entry name" value="Bact_HTH_transcr_reg"/>
</dbReference>
<evidence type="ECO:0000259" key="4">
    <source>
        <dbReference type="PROSITE" id="PS50949"/>
    </source>
</evidence>
<dbReference type="Proteomes" id="UP001523216">
    <property type="component" value="Unassembled WGS sequence"/>
</dbReference>
<proteinExistence type="predicted"/>
<sequence length="186" mass="20159">MSLDTAPPLSPYQQIAAELRHQIFTGSLAVGAKLPSEHTLAGAHRVARTTVQSALRVLRTEGLISSRKGAGNFVTALAVVDAHRCPARVELDHQQVGWLSRLPRPAHGLDRLLHCELEHPHPGSHAGLGQHAAGIGWWVQWSLSASEINAIANCTAVRTAGHHDDNHCLLYRDHPGRHLFGSDYSA</sequence>
<accession>A0ABT0Y108</accession>
<evidence type="ECO:0000313" key="5">
    <source>
        <dbReference type="EMBL" id="MCM4079723.1"/>
    </source>
</evidence>
<evidence type="ECO:0000256" key="3">
    <source>
        <dbReference type="ARBA" id="ARBA00023163"/>
    </source>
</evidence>
<reference evidence="5 6" key="1">
    <citation type="submission" date="2022-06" db="EMBL/GenBank/DDBJ databases">
        <title>Actinoplanes abujensis sp. nov., isolated from Nigerian arid soil.</title>
        <authorList>
            <person name="Ding P."/>
        </authorList>
    </citation>
    <scope>NUCLEOTIDE SEQUENCE [LARGE SCALE GENOMIC DNA]</scope>
    <source>
        <strain evidence="6">TRM88002</strain>
    </source>
</reference>
<dbReference type="PANTHER" id="PTHR44846">
    <property type="entry name" value="MANNOSYL-D-GLYCERATE TRANSPORT/METABOLISM SYSTEM REPRESSOR MNGR-RELATED"/>
    <property type="match status" value="1"/>
</dbReference>
<dbReference type="EMBL" id="JAMQOL010000023">
    <property type="protein sequence ID" value="MCM4079723.1"/>
    <property type="molecule type" value="Genomic_DNA"/>
</dbReference>
<dbReference type="PANTHER" id="PTHR44846:SF17">
    <property type="entry name" value="GNTR-FAMILY TRANSCRIPTIONAL REGULATOR"/>
    <property type="match status" value="1"/>
</dbReference>
<evidence type="ECO:0000313" key="6">
    <source>
        <dbReference type="Proteomes" id="UP001523216"/>
    </source>
</evidence>
<dbReference type="Pfam" id="PF00392">
    <property type="entry name" value="GntR"/>
    <property type="match status" value="1"/>
</dbReference>
<dbReference type="SMART" id="SM00345">
    <property type="entry name" value="HTH_GNTR"/>
    <property type="match status" value="1"/>
</dbReference>
<evidence type="ECO:0000256" key="2">
    <source>
        <dbReference type="ARBA" id="ARBA00023125"/>
    </source>
</evidence>
<comment type="caution">
    <text evidence="5">The sequence shown here is derived from an EMBL/GenBank/DDBJ whole genome shotgun (WGS) entry which is preliminary data.</text>
</comment>
<gene>
    <name evidence="5" type="ORF">LXN57_19295</name>
</gene>
<organism evidence="5 6">
    <name type="scientific">Paractinoplanes hotanensis</name>
    <dbReference type="NCBI Taxonomy" id="2906497"/>
    <lineage>
        <taxon>Bacteria</taxon>
        <taxon>Bacillati</taxon>
        <taxon>Actinomycetota</taxon>
        <taxon>Actinomycetes</taxon>
        <taxon>Micromonosporales</taxon>
        <taxon>Micromonosporaceae</taxon>
        <taxon>Paractinoplanes</taxon>
    </lineage>
</organism>
<evidence type="ECO:0000256" key="1">
    <source>
        <dbReference type="ARBA" id="ARBA00023015"/>
    </source>
</evidence>
<dbReference type="InterPro" id="IPR000524">
    <property type="entry name" value="Tscrpt_reg_HTH_GntR"/>
</dbReference>
<feature type="domain" description="HTH gntR-type" evidence="4">
    <location>
        <begin position="9"/>
        <end position="77"/>
    </location>
</feature>
<dbReference type="Gene3D" id="1.10.10.10">
    <property type="entry name" value="Winged helix-like DNA-binding domain superfamily/Winged helix DNA-binding domain"/>
    <property type="match status" value="1"/>
</dbReference>
<keyword evidence="3" id="KW-0804">Transcription</keyword>
<dbReference type="SUPFAM" id="SSF46785">
    <property type="entry name" value="Winged helix' DNA-binding domain"/>
    <property type="match status" value="1"/>
</dbReference>
<keyword evidence="2" id="KW-0238">DNA-binding</keyword>